<gene>
    <name evidence="2" type="ordered locus">Sfum_3879</name>
</gene>
<dbReference type="Gene3D" id="1.20.120.1490">
    <property type="match status" value="1"/>
</dbReference>
<dbReference type="Pfam" id="PF13801">
    <property type="entry name" value="Metal_resist"/>
    <property type="match status" value="1"/>
</dbReference>
<dbReference type="RefSeq" id="WP_011700664.1">
    <property type="nucleotide sequence ID" value="NC_008554.1"/>
</dbReference>
<evidence type="ECO:0000313" key="3">
    <source>
        <dbReference type="Proteomes" id="UP000001784"/>
    </source>
</evidence>
<evidence type="ECO:0000256" key="1">
    <source>
        <dbReference type="SAM" id="SignalP"/>
    </source>
</evidence>
<sequence>MLRKVCAGLLLLVLVALPSFAAGQDMFPGQWWRLPQAGEMFGLTEKQKLQLDDLYFKNRRNLSALKKALENERARFSAVMEREPLNEAAVMAQFGRLEEARTQLSAERVHYILELRKLLGQERFQRVKTYFSKLRDKKSKMTGTYSPYPTKKRGVIMSPWGITIQRR</sequence>
<keyword evidence="3" id="KW-1185">Reference proteome</keyword>
<feature type="signal peptide" evidence="1">
    <location>
        <begin position="1"/>
        <end position="21"/>
    </location>
</feature>
<dbReference type="InterPro" id="IPR025961">
    <property type="entry name" value="Metal_resist"/>
</dbReference>
<proteinExistence type="predicted"/>
<dbReference type="Proteomes" id="UP000001784">
    <property type="component" value="Chromosome"/>
</dbReference>
<feature type="chain" id="PRO_5002626399" description="Periplasmic heavy metal sensor" evidence="1">
    <location>
        <begin position="22"/>
        <end position="167"/>
    </location>
</feature>
<dbReference type="KEGG" id="sfu:Sfum_3879"/>
<dbReference type="eggNOG" id="COG3678">
    <property type="taxonomic scope" value="Bacteria"/>
</dbReference>
<evidence type="ECO:0000313" key="2">
    <source>
        <dbReference type="EMBL" id="ABK19548.1"/>
    </source>
</evidence>
<keyword evidence="1" id="KW-0732">Signal</keyword>
<dbReference type="AlphaFoldDB" id="A0LQ46"/>
<protein>
    <recommendedName>
        <fullName evidence="4">Periplasmic heavy metal sensor</fullName>
    </recommendedName>
</protein>
<dbReference type="STRING" id="335543.Sfum_3879"/>
<dbReference type="HOGENOM" id="CLU_1730193_0_0_7"/>
<accession>A0LQ46</accession>
<dbReference type="EMBL" id="CP000478">
    <property type="protein sequence ID" value="ABK19548.1"/>
    <property type="molecule type" value="Genomic_DNA"/>
</dbReference>
<organism evidence="2 3">
    <name type="scientific">Syntrophobacter fumaroxidans (strain DSM 10017 / MPOB)</name>
    <dbReference type="NCBI Taxonomy" id="335543"/>
    <lineage>
        <taxon>Bacteria</taxon>
        <taxon>Pseudomonadati</taxon>
        <taxon>Thermodesulfobacteriota</taxon>
        <taxon>Syntrophobacteria</taxon>
        <taxon>Syntrophobacterales</taxon>
        <taxon>Syntrophobacteraceae</taxon>
        <taxon>Syntrophobacter</taxon>
    </lineage>
</organism>
<dbReference type="InParanoid" id="A0LQ46"/>
<name>A0LQ46_SYNFM</name>
<reference evidence="2 3" key="1">
    <citation type="submission" date="2006-10" db="EMBL/GenBank/DDBJ databases">
        <title>Complete sequence of Syntrophobacter fumaroxidans MPOB.</title>
        <authorList>
            <consortium name="US DOE Joint Genome Institute"/>
            <person name="Copeland A."/>
            <person name="Lucas S."/>
            <person name="Lapidus A."/>
            <person name="Barry K."/>
            <person name="Detter J.C."/>
            <person name="Glavina del Rio T."/>
            <person name="Hammon N."/>
            <person name="Israni S."/>
            <person name="Pitluck S."/>
            <person name="Goltsman E.G."/>
            <person name="Martinez M."/>
            <person name="Schmutz J."/>
            <person name="Larimer F."/>
            <person name="Land M."/>
            <person name="Hauser L."/>
            <person name="Kyrpides N."/>
            <person name="Kim E."/>
            <person name="Boone D.R."/>
            <person name="Brockman F."/>
            <person name="Culley D."/>
            <person name="Ferry J."/>
            <person name="Gunsalus R."/>
            <person name="McInerney M.J."/>
            <person name="Morrison M."/>
            <person name="Plugge C."/>
            <person name="Rohlin L."/>
            <person name="Scholten J."/>
            <person name="Sieber J."/>
            <person name="Stams A.J.M."/>
            <person name="Worm P."/>
            <person name="Henstra A.M."/>
            <person name="Richardson P."/>
        </authorList>
    </citation>
    <scope>NUCLEOTIDE SEQUENCE [LARGE SCALE GENOMIC DNA]</scope>
    <source>
        <strain evidence="3">DSM 10017 / MPOB</strain>
    </source>
</reference>
<evidence type="ECO:0008006" key="4">
    <source>
        <dbReference type="Google" id="ProtNLM"/>
    </source>
</evidence>